<accession>A0A819WKA8</accession>
<comment type="caution">
    <text evidence="1">The sequence shown here is derived from an EMBL/GenBank/DDBJ whole genome shotgun (WGS) entry which is preliminary data.</text>
</comment>
<proteinExistence type="predicted"/>
<sequence length="58" mass="6807">MEFQLVNPTTQVALFSNCLEVCQFLESIQWNIYCGFSNLSSNTVFWSSFHQINLYCFL</sequence>
<name>A0A819WKA8_9BILA</name>
<dbReference type="AlphaFoldDB" id="A0A819WKA8"/>
<feature type="non-terminal residue" evidence="1">
    <location>
        <position position="58"/>
    </location>
</feature>
<evidence type="ECO:0000313" key="1">
    <source>
        <dbReference type="EMBL" id="CAF4126240.1"/>
    </source>
</evidence>
<reference evidence="1" key="1">
    <citation type="submission" date="2021-02" db="EMBL/GenBank/DDBJ databases">
        <authorList>
            <person name="Nowell W R."/>
        </authorList>
    </citation>
    <scope>NUCLEOTIDE SEQUENCE</scope>
</reference>
<dbReference type="EMBL" id="CAJOBD010009010">
    <property type="protein sequence ID" value="CAF4126240.1"/>
    <property type="molecule type" value="Genomic_DNA"/>
</dbReference>
<gene>
    <name evidence="1" type="ORF">JBS370_LOCUS32860</name>
</gene>
<dbReference type="Proteomes" id="UP000663836">
    <property type="component" value="Unassembled WGS sequence"/>
</dbReference>
<organism evidence="1 2">
    <name type="scientific">Rotaria sordida</name>
    <dbReference type="NCBI Taxonomy" id="392033"/>
    <lineage>
        <taxon>Eukaryota</taxon>
        <taxon>Metazoa</taxon>
        <taxon>Spiralia</taxon>
        <taxon>Gnathifera</taxon>
        <taxon>Rotifera</taxon>
        <taxon>Eurotatoria</taxon>
        <taxon>Bdelloidea</taxon>
        <taxon>Philodinida</taxon>
        <taxon>Philodinidae</taxon>
        <taxon>Rotaria</taxon>
    </lineage>
</organism>
<evidence type="ECO:0000313" key="2">
    <source>
        <dbReference type="Proteomes" id="UP000663836"/>
    </source>
</evidence>
<protein>
    <submittedName>
        <fullName evidence="1">Uncharacterized protein</fullName>
    </submittedName>
</protein>